<accession>K6WCW7</accession>
<evidence type="ECO:0000313" key="6">
    <source>
        <dbReference type="Proteomes" id="UP000008366"/>
    </source>
</evidence>
<dbReference type="GO" id="GO:0016779">
    <property type="term" value="F:nucleotidyltransferase activity"/>
    <property type="evidence" value="ECO:0007669"/>
    <property type="project" value="TreeGrafter"/>
</dbReference>
<dbReference type="PANTHER" id="PTHR10953:SF102">
    <property type="entry name" value="ADENYLYLTRANSFERASE AND SULFURTRANSFERASE MOCS3"/>
    <property type="match status" value="1"/>
</dbReference>
<dbReference type="GO" id="GO:0008146">
    <property type="term" value="F:sulfotransferase activity"/>
    <property type="evidence" value="ECO:0007669"/>
    <property type="project" value="TreeGrafter"/>
</dbReference>
<dbReference type="Pfam" id="PF00581">
    <property type="entry name" value="Rhodanese"/>
    <property type="match status" value="1"/>
</dbReference>
<dbReference type="InterPro" id="IPR036873">
    <property type="entry name" value="Rhodanese-like_dom_sf"/>
</dbReference>
<reference evidence="5 6" key="1">
    <citation type="submission" date="2012-08" db="EMBL/GenBank/DDBJ databases">
        <title>Whole genome shotgun sequence of Kineosphaera limosa NBRC 100340.</title>
        <authorList>
            <person name="Yoshida I."/>
            <person name="Isaki S."/>
            <person name="Hosoyama A."/>
            <person name="Tsuchikane K."/>
            <person name="Katsumata H."/>
            <person name="Ando Y."/>
            <person name="Ohji S."/>
            <person name="Hamada M."/>
            <person name="Tamura T."/>
            <person name="Yamazoe A."/>
            <person name="Yamazaki S."/>
            <person name="Fujita N."/>
        </authorList>
    </citation>
    <scope>NUCLEOTIDE SEQUENCE [LARGE SCALE GENOMIC DNA]</scope>
    <source>
        <strain evidence="5 6">NBRC 100340</strain>
    </source>
</reference>
<evidence type="ECO:0000256" key="3">
    <source>
        <dbReference type="ARBA" id="ARBA00022840"/>
    </source>
</evidence>
<evidence type="ECO:0000259" key="4">
    <source>
        <dbReference type="PROSITE" id="PS50206"/>
    </source>
</evidence>
<comment type="caution">
    <text evidence="5">The sequence shown here is derived from an EMBL/GenBank/DDBJ whole genome shotgun (WGS) entry which is preliminary data.</text>
</comment>
<organism evidence="5 6">
    <name type="scientific">Kineosphaera limosa NBRC 100340</name>
    <dbReference type="NCBI Taxonomy" id="1184609"/>
    <lineage>
        <taxon>Bacteria</taxon>
        <taxon>Bacillati</taxon>
        <taxon>Actinomycetota</taxon>
        <taxon>Actinomycetes</taxon>
        <taxon>Micrococcales</taxon>
        <taxon>Dermatophilaceae</taxon>
        <taxon>Kineosphaera</taxon>
    </lineage>
</organism>
<dbReference type="InterPro" id="IPR001763">
    <property type="entry name" value="Rhodanese-like_dom"/>
</dbReference>
<evidence type="ECO:0000313" key="5">
    <source>
        <dbReference type="EMBL" id="GAB97125.1"/>
    </source>
</evidence>
<dbReference type="GO" id="GO:0008641">
    <property type="term" value="F:ubiquitin-like modifier activating enzyme activity"/>
    <property type="evidence" value="ECO:0007669"/>
    <property type="project" value="InterPro"/>
</dbReference>
<dbReference type="SUPFAM" id="SSF69572">
    <property type="entry name" value="Activating enzymes of the ubiquitin-like proteins"/>
    <property type="match status" value="1"/>
</dbReference>
<protein>
    <submittedName>
        <fullName evidence="5">Molybdopterin synthase sulfurylase MoeB</fullName>
    </submittedName>
</protein>
<dbReference type="GO" id="GO:0005524">
    <property type="term" value="F:ATP binding"/>
    <property type="evidence" value="ECO:0007669"/>
    <property type="project" value="UniProtKB-KW"/>
</dbReference>
<dbReference type="SMART" id="SM00450">
    <property type="entry name" value="RHOD"/>
    <property type="match status" value="1"/>
</dbReference>
<dbReference type="CDD" id="cd00757">
    <property type="entry name" value="ThiF_MoeB_HesA_family"/>
    <property type="match status" value="1"/>
</dbReference>
<gene>
    <name evidence="5" type="primary">moeB</name>
    <name evidence="5" type="ORF">KILIM_057_00160</name>
</gene>
<dbReference type="AlphaFoldDB" id="K6WCW7"/>
<dbReference type="CDD" id="cd00158">
    <property type="entry name" value="RHOD"/>
    <property type="match status" value="1"/>
</dbReference>
<dbReference type="Pfam" id="PF00899">
    <property type="entry name" value="ThiF"/>
    <property type="match status" value="1"/>
</dbReference>
<feature type="domain" description="Rhodanese" evidence="4">
    <location>
        <begin position="303"/>
        <end position="387"/>
    </location>
</feature>
<dbReference type="GO" id="GO:0004792">
    <property type="term" value="F:thiosulfate-cyanide sulfurtransferase activity"/>
    <property type="evidence" value="ECO:0007669"/>
    <property type="project" value="TreeGrafter"/>
</dbReference>
<dbReference type="Proteomes" id="UP000008366">
    <property type="component" value="Unassembled WGS sequence"/>
</dbReference>
<evidence type="ECO:0000256" key="1">
    <source>
        <dbReference type="ARBA" id="ARBA00022679"/>
    </source>
</evidence>
<dbReference type="GO" id="GO:0005829">
    <property type="term" value="C:cytosol"/>
    <property type="evidence" value="ECO:0007669"/>
    <property type="project" value="TreeGrafter"/>
</dbReference>
<dbReference type="PANTHER" id="PTHR10953">
    <property type="entry name" value="UBIQUITIN-ACTIVATING ENZYME E1"/>
    <property type="match status" value="1"/>
</dbReference>
<dbReference type="EMBL" id="BAHD01000057">
    <property type="protein sequence ID" value="GAB97125.1"/>
    <property type="molecule type" value="Genomic_DNA"/>
</dbReference>
<dbReference type="Gene3D" id="3.40.250.10">
    <property type="entry name" value="Rhodanese-like domain"/>
    <property type="match status" value="1"/>
</dbReference>
<dbReference type="InterPro" id="IPR000594">
    <property type="entry name" value="ThiF_NAD_FAD-bd"/>
</dbReference>
<keyword evidence="6" id="KW-1185">Reference proteome</keyword>
<proteinExistence type="predicted"/>
<keyword evidence="1" id="KW-0808">Transferase</keyword>
<dbReference type="FunFam" id="3.40.50.720:FF:000033">
    <property type="entry name" value="Adenylyltransferase and sulfurtransferase MOCS3"/>
    <property type="match status" value="1"/>
</dbReference>
<dbReference type="InterPro" id="IPR045886">
    <property type="entry name" value="ThiF/MoeB/HesA"/>
</dbReference>
<keyword evidence="3" id="KW-0067">ATP-binding</keyword>
<evidence type="ECO:0000256" key="2">
    <source>
        <dbReference type="ARBA" id="ARBA00022741"/>
    </source>
</evidence>
<name>K6WCW7_9MICO</name>
<dbReference type="SUPFAM" id="SSF52821">
    <property type="entry name" value="Rhodanese/Cell cycle control phosphatase"/>
    <property type="match status" value="1"/>
</dbReference>
<sequence length="389" mass="41092">MSTPLPPLVEPGPPLTPTQSRRYARHAILPSIGIEGQRRLLAAKVLVIGAGGLGSPALLYLAAAGVGTIGVIDDDVVDESNLHRQVVHGVADVGRLKVESARDAIARIDPAITVIPHAQRLTVENALEIIGGYDLVLDGADNFATRYLVADACEISGTPCVWGSILRFDGQVSVFWPGRGAVYRDLFPDPPDPALVPSCAEAGVFGVLCAAIGAAMGTEAVKLITGVGRTLVGRLLIYDALEATWRELAIRPDPSRTPMTALEAVGAYCAAPAAQPAEASGRPAGSEIDVETFDALLAARSRGETDFDLVDVREQVEWDLGHIDGARLIPKDQILSGAVKLPTDRPLLLHCAAGGRSGQVLDHLVAQGHADVRHLLGGYTAWERAHRDE</sequence>
<dbReference type="NCBIfam" id="NF004281">
    <property type="entry name" value="PRK05690.1"/>
    <property type="match status" value="1"/>
</dbReference>
<keyword evidence="2" id="KW-0547">Nucleotide-binding</keyword>
<dbReference type="InterPro" id="IPR035985">
    <property type="entry name" value="Ubiquitin-activating_enz"/>
</dbReference>
<dbReference type="PROSITE" id="PS50206">
    <property type="entry name" value="RHODANESE_3"/>
    <property type="match status" value="1"/>
</dbReference>
<dbReference type="STRING" id="1184609.KILIM_057_00160"/>
<dbReference type="RefSeq" id="WP_006593657.1">
    <property type="nucleotide sequence ID" value="NZ_BAHD01000057.1"/>
</dbReference>
<dbReference type="eggNOG" id="COG0476">
    <property type="taxonomic scope" value="Bacteria"/>
</dbReference>
<dbReference type="Gene3D" id="3.40.50.720">
    <property type="entry name" value="NAD(P)-binding Rossmann-like Domain"/>
    <property type="match status" value="1"/>
</dbReference>
<dbReference type="OrthoDB" id="9804286at2"/>